<keyword evidence="2" id="KW-0489">Methyltransferase</keyword>
<dbReference type="InterPro" id="IPR002052">
    <property type="entry name" value="DNA_methylase_N6_adenine_CS"/>
</dbReference>
<dbReference type="Gene3D" id="2.60.120.620">
    <property type="entry name" value="q2cbj1_9rhob like domain"/>
    <property type="match status" value="1"/>
</dbReference>
<feature type="compositionally biased region" description="Polar residues" evidence="1">
    <location>
        <begin position="771"/>
        <end position="780"/>
    </location>
</feature>
<comment type="caution">
    <text evidence="2">The sequence shown here is derived from an EMBL/GenBank/DDBJ whole genome shotgun (WGS) entry which is preliminary data.</text>
</comment>
<dbReference type="AlphaFoldDB" id="A0AAD8Y276"/>
<feature type="region of interest" description="Disordered" evidence="1">
    <location>
        <begin position="1018"/>
        <end position="1056"/>
    </location>
</feature>
<dbReference type="GO" id="GO:0032259">
    <property type="term" value="P:methylation"/>
    <property type="evidence" value="ECO:0007669"/>
    <property type="project" value="UniProtKB-KW"/>
</dbReference>
<dbReference type="InterPro" id="IPR029063">
    <property type="entry name" value="SAM-dependent_MTases_sf"/>
</dbReference>
<dbReference type="PROSITE" id="PS00092">
    <property type="entry name" value="N6_MTASE"/>
    <property type="match status" value="1"/>
</dbReference>
<evidence type="ECO:0000313" key="2">
    <source>
        <dbReference type="EMBL" id="KAK1738062.1"/>
    </source>
</evidence>
<dbReference type="EC" id="2.1.1.-" evidence="2"/>
<reference evidence="2" key="1">
    <citation type="submission" date="2023-06" db="EMBL/GenBank/DDBJ databases">
        <title>Survivors Of The Sea: Transcriptome response of Skeletonema marinoi to long-term dormancy.</title>
        <authorList>
            <person name="Pinder M.I.M."/>
            <person name="Kourtchenko O."/>
            <person name="Robertson E.K."/>
            <person name="Larsson T."/>
            <person name="Maumus F."/>
            <person name="Osuna-Cruz C.M."/>
            <person name="Vancaester E."/>
            <person name="Stenow R."/>
            <person name="Vandepoele K."/>
            <person name="Ploug H."/>
            <person name="Bruchert V."/>
            <person name="Godhe A."/>
            <person name="Topel M."/>
        </authorList>
    </citation>
    <scope>NUCLEOTIDE SEQUENCE</scope>
    <source>
        <strain evidence="2">R05AC</strain>
    </source>
</reference>
<dbReference type="SUPFAM" id="SSF51197">
    <property type="entry name" value="Clavaminate synthase-like"/>
    <property type="match status" value="1"/>
</dbReference>
<evidence type="ECO:0000313" key="3">
    <source>
        <dbReference type="Proteomes" id="UP001224775"/>
    </source>
</evidence>
<proteinExistence type="predicted"/>
<dbReference type="GO" id="GO:0008168">
    <property type="term" value="F:methyltransferase activity"/>
    <property type="evidence" value="ECO:0007669"/>
    <property type="project" value="UniProtKB-KW"/>
</dbReference>
<keyword evidence="2" id="KW-0808">Transferase</keyword>
<dbReference type="CDD" id="cd02440">
    <property type="entry name" value="AdoMet_MTases"/>
    <property type="match status" value="1"/>
</dbReference>
<sequence>MSTTNLLSQIKACLNDGDRNPQIDDALHLLRQYHDLNGPIRDIMSVSDDHEVQLILDSWKDVIYTLEAHLETIAYTWDRTEDPCSESTSTVDEILLCISQLYKDIATISSKYRDILQFDDDDDLESDEEAIAERHLDWAIAAKRAGIMKECVNAHMKRLKELPDLVQTDAVRLLGLHNKEADGSITIKEITKTGLFETQLVTRDVDGCSYIANIPTENAIQLGKQTGNIFANANYTLQNCTEILQHALSSHDDESSGKYNPKRIYSANSFFNHRREVLAVYDELNHNDDIKVLALLFLFGVSLKESQVEAALGHDDVQVLFESGLLTRNPVDKTMVLGEVQIYPISTDKFAGKGKHRSRPVYIMTDWSLESLRLPKNAIMSIGYDSLELVALAAGVDVFSPTTASNNSRVLDLCCGCGIQGIFSAKRSRSWADSGISCELISMDINPRACQFVCANAVLNYLVSEENTIYSIEADLFTPLQLHHEVEGVQPDNFIGKVDMILSNPPFVAVPFANNPRLDSALYAAGGGYDGMHLVREIVNKSFMYLSDGNGGPQLLMVTELPNVETSCNLVETFFDDPKGIQINVAYIEDDVEQMEDYAKEREEEGGQQVIGRNWNPTTGWIKNRALVLISISKDVNCSTTKHGLFCFNEKADNSVSLCDADEEDQFLTPKGIKFARRHLQIMPYKSEHAGKKANNNGLPQVEQLEHDALLPYLSTSTPFTRHVKEQIQVEGYVVIPNVLSREECAVELSRLWDFVEATSPGVCRDDPNTWYPNPNNTLLTPEEGRSATSTQSPDPWPHSGWGFLPDMCQSFGAGWLFGELREKLADRVFKPLFETSELHSSKEGFTFHRPTAPGVASNGAVHPFLDRGQPRVAGRVQTKGRGEHFDQCSAHTGLQCIQSSTAFIDQDLEGADGCFQCWPRSHLEHPRMTKDIWRGRSDWVPLTDEELMSLEERGLSAKKVPVSAGDVILWRSDLVHCGVGPSLPRTGFRAVSYTAMIPAAMTPAHVLTEKIEHYHSMQTGDHRPNVTSRHFSAPKKTEKKHKKSSNQESETLARGSYFADGPPVLTLRQAELYGLVPYNRDEDFDVVKLLKSLGVRVAP</sequence>
<feature type="region of interest" description="Disordered" evidence="1">
    <location>
        <begin position="767"/>
        <end position="797"/>
    </location>
</feature>
<dbReference type="PANTHER" id="PTHR31630">
    <property type="entry name" value="PHYTANOYL-COA DIOXYGENASE-RELATED-RELATED"/>
    <property type="match status" value="1"/>
</dbReference>
<protein>
    <submittedName>
        <fullName evidence="2">Methyltransferase</fullName>
        <ecNumber evidence="2">2.1.1.-</ecNumber>
    </submittedName>
</protein>
<dbReference type="GO" id="GO:0003676">
    <property type="term" value="F:nucleic acid binding"/>
    <property type="evidence" value="ECO:0007669"/>
    <property type="project" value="InterPro"/>
</dbReference>
<dbReference type="PANTHER" id="PTHR31630:SF6">
    <property type="entry name" value="PHYTANOYL-COA DIOXYGENASE-RELATED"/>
    <property type="match status" value="1"/>
</dbReference>
<gene>
    <name evidence="2" type="ORF">QTG54_011356</name>
</gene>
<dbReference type="EMBL" id="JATAAI010000022">
    <property type="protein sequence ID" value="KAK1738062.1"/>
    <property type="molecule type" value="Genomic_DNA"/>
</dbReference>
<keyword evidence="3" id="KW-1185">Reference proteome</keyword>
<accession>A0AAD8Y276</accession>
<evidence type="ECO:0000256" key="1">
    <source>
        <dbReference type="SAM" id="MobiDB-lite"/>
    </source>
</evidence>
<dbReference type="Proteomes" id="UP001224775">
    <property type="component" value="Unassembled WGS sequence"/>
</dbReference>
<dbReference type="SUPFAM" id="SSF53335">
    <property type="entry name" value="S-adenosyl-L-methionine-dependent methyltransferases"/>
    <property type="match status" value="1"/>
</dbReference>
<dbReference type="Gene3D" id="3.40.50.150">
    <property type="entry name" value="Vaccinia Virus protein VP39"/>
    <property type="match status" value="1"/>
</dbReference>
<organism evidence="2 3">
    <name type="scientific">Skeletonema marinoi</name>
    <dbReference type="NCBI Taxonomy" id="267567"/>
    <lineage>
        <taxon>Eukaryota</taxon>
        <taxon>Sar</taxon>
        <taxon>Stramenopiles</taxon>
        <taxon>Ochrophyta</taxon>
        <taxon>Bacillariophyta</taxon>
        <taxon>Coscinodiscophyceae</taxon>
        <taxon>Thalassiosirophycidae</taxon>
        <taxon>Thalassiosirales</taxon>
        <taxon>Skeletonemataceae</taxon>
        <taxon>Skeletonema</taxon>
        <taxon>Skeletonema marinoi-dohrnii complex</taxon>
    </lineage>
</organism>
<name>A0AAD8Y276_9STRA</name>